<dbReference type="PROSITE" id="PS50110">
    <property type="entry name" value="RESPONSE_REGULATORY"/>
    <property type="match status" value="1"/>
</dbReference>
<dbReference type="EMBL" id="BMFO01000002">
    <property type="protein sequence ID" value="GGF90503.1"/>
    <property type="molecule type" value="Genomic_DNA"/>
</dbReference>
<dbReference type="GO" id="GO:0000155">
    <property type="term" value="F:phosphorelay sensor kinase activity"/>
    <property type="evidence" value="ECO:0007669"/>
    <property type="project" value="InterPro"/>
</dbReference>
<dbReference type="Gene3D" id="3.40.50.2300">
    <property type="match status" value="1"/>
</dbReference>
<keyword evidence="7" id="KW-0902">Two-component regulatory system</keyword>
<keyword evidence="6" id="KW-0418">Kinase</keyword>
<comment type="caution">
    <text evidence="16">The sequence shown here is derived from an EMBL/GenBank/DDBJ whole genome shotgun (WGS) entry which is preliminary data.</text>
</comment>
<sequence length="1882" mass="202438">MKSLSPIDVTVLTWLKPELDGTLQQARAALERFAEEGGGPAALRECFGHLHQAAGTLGMVELTGSARLAEEMEQLAAGLADGSVPGSDSAYTLLMQCIVQLPDYLERLQNGNRDVPAVLLPLINELRSIRGEPALGEESVYSAPTQHPLPGAAVARIQAAAAGEDIAGLSLQFQAHLQRWLAADDPQAAGNLGEVCLRIAAQSRDDADRKLFWVASALLDALAGGAVAADAALKRSLTKVDQEVNHLNNRGIGEIRQLSPVRITQELLYFVSRHAPATDRLAEVEAAFELASLVPDEDEIRHAKSSLLGRNNALLDSVAAVIKEDILKVKDSLDMAIRQSDKNPADMAAVLDVLTRVENTLALIDAEGARRHIHENRETIGAYVEGRSALSDAELMEIAKSLLSVESMLDQHGGESAASRQAQIAGEFLSSAQSHQLLDALIRESIVNFLQVRQAFVAFVESYWDHQQLESIPGLLKQVSGALAILEYTPVSNYIDAVSAYTRVELIERQGIPGAEQMERLAEVLASIEYYLESVRDRRPNRERILDITEKGLEALQYWPLPEQHAHVPSAPPSVAAPVMAESVHAPVPEKPQPASVAAPVITVSTSDAHGDAVPGFDMEAEGIDDEIREIFLEEFAEERTNLDGFYADWRGDPDNIELVRPIRRVFHTLKGSGRLVGAKVLSEFSWKIESLLNRVLDGSRPPSAAVLAMVGTAVDTLPRFQKALLGERATVDMQGLCDVAERLAAGEDVIYQPKPASVVPAGEPEVFVAPVAEAAPELPQVAAPAPAAPVIDPVLLEILRPEIGGHLETLNAWLTRSAASGHAEFEDAVFRAIHTMNGAFAMSEVGTLVGVLAPAEALVRRGIAHHASADSEILAGLAQVADAVQATLDDLSANTAPSTYPDLEAWIAALRDRLPDIPLSVPTPAAMADIDAQRLEAEQLEAERIEAERIEGVRLEAEHLETQRLLAERLTAEAAVAEAAAAEAAVAEAAAAEAAAAEAAAAEAAAAEAAAAEAAAAEAAAAEAAAAEAAAAEAAAADGLDGLTMEELERLTDPNYRADEPPAVDIDVSADVEVPVEPAAPVIVSEVPVVVEAAAPEETTAPAEETADQALDMHGLDEELLDIFTEEAKDLLDQSDNLLVALKQAGSGMEPLFGLQRNLHTLKGGARMAGLFGIGELSHSLESFIQHSADAGTVPAAGRIAVIEQSLDALHRMSHSVEERRAPEAPERHIRLLESGLAETQAAAGMPSAADSAEAAGGLKPLSGPIEVQDLDADEGLRTPQEVVRIRADLLDQLVNFAGEVAIYRARLEQQLTQFKTNLVELDQTTSRLREQLRRLDIETEAQIAARNIREADQGKQDFDPLELDRFTTQQQLSRSLAESSNDLINLQATLDDLTRHHESLLLQQSRVSSELQEGLMRTRMLPFETLLPRLRRVLRQAAQDAGKQVELRVDGAHGEMDRTVLDRMIAPLEHLLRNAVAHGIESPEQRRAAGKPETGVVSVSIAPEGTEVVLSVRDDGRGLDSAQIRRKGIERGLISDDAELSEQQVLALITQTGFSTADSVTRLAGRGIGMDVVSKEIGNLNGSLGIQSTGGRGTEFVIRLPLNLAVTKAVFVKIGDSQFAIPIASVDGVGRIGREELEEKLRLEVPEFNYAGNRHKIYDLGGLLDLPSAKAVGSMQMPMLLSKSGQDRIAICVDQVLGSQEIVVKPVGPQVTSVPGVYGASIMPDGGVVVILDLAPLVRHNAARQVPKVAQAAESTGRSMPLVMVVDDSITMRKVTSRILERNNYEVLTARDGVEAIEKMAEQVPDLVLLDIEMPRMDGYEVAQNMKADARLQHVPIMMITSRTGEKHRQRAFDLGVERYLGKPYQEFELMRQVNEVFKK</sequence>
<dbReference type="Proteomes" id="UP000632858">
    <property type="component" value="Unassembled WGS sequence"/>
</dbReference>
<dbReference type="InterPro" id="IPR011006">
    <property type="entry name" value="CheY-like_superfamily"/>
</dbReference>
<dbReference type="InterPro" id="IPR004358">
    <property type="entry name" value="Sig_transdc_His_kin-like_C"/>
</dbReference>
<evidence type="ECO:0000256" key="3">
    <source>
        <dbReference type="ARBA" id="ARBA00021495"/>
    </source>
</evidence>
<dbReference type="EC" id="2.7.13.3" evidence="2"/>
<dbReference type="SUPFAM" id="SSF47384">
    <property type="entry name" value="Homodimeric domain of signal transducing histidine kinase"/>
    <property type="match status" value="1"/>
</dbReference>
<dbReference type="Pfam" id="PF26379">
    <property type="entry name" value="FimL_2nd"/>
    <property type="match status" value="1"/>
</dbReference>
<organism evidence="16 17">
    <name type="scientific">Arenimonas maotaiensis</name>
    <dbReference type="NCBI Taxonomy" id="1446479"/>
    <lineage>
        <taxon>Bacteria</taxon>
        <taxon>Pseudomonadati</taxon>
        <taxon>Pseudomonadota</taxon>
        <taxon>Gammaproteobacteria</taxon>
        <taxon>Lysobacterales</taxon>
        <taxon>Lysobacteraceae</taxon>
        <taxon>Arenimonas</taxon>
    </lineage>
</organism>
<dbReference type="PROSITE" id="PS50894">
    <property type="entry name" value="HPT"/>
    <property type="match status" value="2"/>
</dbReference>
<comment type="catalytic activity">
    <reaction evidence="1">
        <text>ATP + protein L-histidine = ADP + protein N-phospho-L-histidine.</text>
        <dbReference type="EC" id="2.7.13.3"/>
    </reaction>
</comment>
<feature type="domain" description="Response regulatory" evidence="13">
    <location>
        <begin position="1764"/>
        <end position="1880"/>
    </location>
</feature>
<dbReference type="InterPro" id="IPR036097">
    <property type="entry name" value="HisK_dim/P_sf"/>
</dbReference>
<dbReference type="Gene3D" id="1.20.120.160">
    <property type="entry name" value="HPT domain"/>
    <property type="match status" value="4"/>
</dbReference>
<dbReference type="PRINTS" id="PR00344">
    <property type="entry name" value="BCTRLSENSOR"/>
</dbReference>
<dbReference type="PANTHER" id="PTHR43395:SF8">
    <property type="entry name" value="HISTIDINE KINASE"/>
    <property type="match status" value="1"/>
</dbReference>
<evidence type="ECO:0000259" key="13">
    <source>
        <dbReference type="PROSITE" id="PS50110"/>
    </source>
</evidence>
<evidence type="ECO:0000256" key="10">
    <source>
        <dbReference type="PROSITE-ProRule" id="PRU00169"/>
    </source>
</evidence>
<feature type="domain" description="CheW-like" evidence="14">
    <location>
        <begin position="1608"/>
        <end position="1745"/>
    </location>
</feature>
<feature type="coiled-coil region" evidence="11">
    <location>
        <begin position="1306"/>
        <end position="1340"/>
    </location>
</feature>
<dbReference type="PROSITE" id="PS50109">
    <property type="entry name" value="HIS_KIN"/>
    <property type="match status" value="1"/>
</dbReference>
<dbReference type="InterPro" id="IPR008207">
    <property type="entry name" value="Sig_transdc_His_kin_Hpt_dom"/>
</dbReference>
<feature type="modified residue" description="Phosphohistidine" evidence="9">
    <location>
        <position position="668"/>
    </location>
</feature>
<dbReference type="SUPFAM" id="SSF50341">
    <property type="entry name" value="CheW-like"/>
    <property type="match status" value="1"/>
</dbReference>
<dbReference type="SUPFAM" id="SSF52172">
    <property type="entry name" value="CheY-like"/>
    <property type="match status" value="1"/>
</dbReference>
<evidence type="ECO:0000259" key="15">
    <source>
        <dbReference type="PROSITE" id="PS50894"/>
    </source>
</evidence>
<dbReference type="InterPro" id="IPR037006">
    <property type="entry name" value="CheA-like_homodim_sf"/>
</dbReference>
<dbReference type="RefSeq" id="WP_188448538.1">
    <property type="nucleotide sequence ID" value="NZ_BMFO01000002.1"/>
</dbReference>
<dbReference type="CDD" id="cd00088">
    <property type="entry name" value="HPT"/>
    <property type="match status" value="2"/>
</dbReference>
<dbReference type="InterPro" id="IPR003594">
    <property type="entry name" value="HATPase_dom"/>
</dbReference>
<dbReference type="SMART" id="SM00073">
    <property type="entry name" value="HPT"/>
    <property type="match status" value="2"/>
</dbReference>
<feature type="domain" description="HPt" evidence="15">
    <location>
        <begin position="621"/>
        <end position="725"/>
    </location>
</feature>
<dbReference type="InterPro" id="IPR001789">
    <property type="entry name" value="Sig_transdc_resp-reg_receiver"/>
</dbReference>
<dbReference type="PANTHER" id="PTHR43395">
    <property type="entry name" value="SENSOR HISTIDINE KINASE CHEA"/>
    <property type="match status" value="1"/>
</dbReference>
<dbReference type="SMART" id="SM01231">
    <property type="entry name" value="H-kinase_dim"/>
    <property type="match status" value="1"/>
</dbReference>
<comment type="function">
    <text evidence="8">Involved in the transmission of sensory signals from the chemoreceptors to the flagellar motors. CheA is autophosphorylated; it can transfer its phosphate group to either CheB or CheY.</text>
</comment>
<evidence type="ECO:0000256" key="5">
    <source>
        <dbReference type="ARBA" id="ARBA00022679"/>
    </source>
</evidence>
<dbReference type="SMART" id="SM00448">
    <property type="entry name" value="REC"/>
    <property type="match status" value="1"/>
</dbReference>
<evidence type="ECO:0000256" key="1">
    <source>
        <dbReference type="ARBA" id="ARBA00000085"/>
    </source>
</evidence>
<dbReference type="Gene3D" id="3.30.565.10">
    <property type="entry name" value="Histidine kinase-like ATPase, C-terminal domain"/>
    <property type="match status" value="1"/>
</dbReference>
<dbReference type="Gene3D" id="1.10.287.560">
    <property type="entry name" value="Histidine kinase CheA-like, homodimeric domain"/>
    <property type="match status" value="1"/>
</dbReference>
<dbReference type="InterPro" id="IPR004105">
    <property type="entry name" value="CheA-like_dim"/>
</dbReference>
<dbReference type="Pfam" id="PF02518">
    <property type="entry name" value="HATPase_c"/>
    <property type="match status" value="1"/>
</dbReference>
<evidence type="ECO:0000256" key="8">
    <source>
        <dbReference type="ARBA" id="ARBA00035100"/>
    </source>
</evidence>
<keyword evidence="5" id="KW-0808">Transferase</keyword>
<dbReference type="GO" id="GO:0005737">
    <property type="term" value="C:cytoplasm"/>
    <property type="evidence" value="ECO:0007669"/>
    <property type="project" value="InterPro"/>
</dbReference>
<protein>
    <recommendedName>
        <fullName evidence="3">Chemotaxis protein CheA</fullName>
        <ecNumber evidence="2">2.7.13.3</ecNumber>
    </recommendedName>
</protein>
<keyword evidence="11" id="KW-0175">Coiled coil</keyword>
<dbReference type="PROSITE" id="PS50851">
    <property type="entry name" value="CHEW"/>
    <property type="match status" value="1"/>
</dbReference>
<dbReference type="InterPro" id="IPR036890">
    <property type="entry name" value="HATPase_C_sf"/>
</dbReference>
<keyword evidence="4 10" id="KW-0597">Phosphoprotein</keyword>
<feature type="coiled-coil region" evidence="11">
    <location>
        <begin position="988"/>
        <end position="1038"/>
    </location>
</feature>
<dbReference type="FunFam" id="3.30.565.10:FF:000016">
    <property type="entry name" value="Chemotaxis protein CheA, putative"/>
    <property type="match status" value="1"/>
</dbReference>
<dbReference type="SUPFAM" id="SSF47226">
    <property type="entry name" value="Histidine-containing phosphotransfer domain, HPT domain"/>
    <property type="match status" value="5"/>
</dbReference>
<reference evidence="16" key="2">
    <citation type="submission" date="2020-09" db="EMBL/GenBank/DDBJ databases">
        <authorList>
            <person name="Sun Q."/>
            <person name="Zhou Y."/>
        </authorList>
    </citation>
    <scope>NUCLEOTIDE SEQUENCE</scope>
    <source>
        <strain evidence="16">CGMCC 1.12726</strain>
    </source>
</reference>
<evidence type="ECO:0000256" key="11">
    <source>
        <dbReference type="SAM" id="Coils"/>
    </source>
</evidence>
<dbReference type="Gene3D" id="2.30.30.40">
    <property type="entry name" value="SH3 Domains"/>
    <property type="match status" value="1"/>
</dbReference>
<dbReference type="Pfam" id="PF02895">
    <property type="entry name" value="H-kinase_dim"/>
    <property type="match status" value="1"/>
</dbReference>
<dbReference type="Pfam" id="PF00072">
    <property type="entry name" value="Response_reg"/>
    <property type="match status" value="1"/>
</dbReference>
<evidence type="ECO:0000256" key="2">
    <source>
        <dbReference type="ARBA" id="ARBA00012438"/>
    </source>
</evidence>
<evidence type="ECO:0000256" key="9">
    <source>
        <dbReference type="PROSITE-ProRule" id="PRU00110"/>
    </source>
</evidence>
<feature type="modified residue" description="Phosphohistidine" evidence="9">
    <location>
        <position position="1161"/>
    </location>
</feature>
<dbReference type="InterPro" id="IPR036061">
    <property type="entry name" value="CheW-like_dom_sf"/>
</dbReference>
<evidence type="ECO:0000256" key="6">
    <source>
        <dbReference type="ARBA" id="ARBA00022777"/>
    </source>
</evidence>
<evidence type="ECO:0000259" key="14">
    <source>
        <dbReference type="PROSITE" id="PS50851"/>
    </source>
</evidence>
<dbReference type="SUPFAM" id="SSF55874">
    <property type="entry name" value="ATPase domain of HSP90 chaperone/DNA topoisomerase II/histidine kinase"/>
    <property type="match status" value="1"/>
</dbReference>
<evidence type="ECO:0000256" key="4">
    <source>
        <dbReference type="ARBA" id="ARBA00022553"/>
    </source>
</evidence>
<dbReference type="Pfam" id="PF01627">
    <property type="entry name" value="Hpt"/>
    <property type="match status" value="3"/>
</dbReference>
<dbReference type="InterPro" id="IPR051315">
    <property type="entry name" value="Bact_Chemotaxis_CheA"/>
</dbReference>
<dbReference type="InterPro" id="IPR002545">
    <property type="entry name" value="CheW-lke_dom"/>
</dbReference>
<dbReference type="InterPro" id="IPR058661">
    <property type="entry name" value="FimL_2nd"/>
</dbReference>
<name>A0A917CJA8_9GAMM</name>
<dbReference type="SMART" id="SM00260">
    <property type="entry name" value="CheW"/>
    <property type="match status" value="1"/>
</dbReference>
<dbReference type="InterPro" id="IPR005467">
    <property type="entry name" value="His_kinase_dom"/>
</dbReference>
<evidence type="ECO:0000256" key="7">
    <source>
        <dbReference type="ARBA" id="ARBA00023012"/>
    </source>
</evidence>
<dbReference type="InterPro" id="IPR036641">
    <property type="entry name" value="HPT_dom_sf"/>
</dbReference>
<evidence type="ECO:0000259" key="12">
    <source>
        <dbReference type="PROSITE" id="PS50109"/>
    </source>
</evidence>
<feature type="domain" description="HPt" evidence="15">
    <location>
        <begin position="1114"/>
        <end position="1221"/>
    </location>
</feature>
<proteinExistence type="predicted"/>
<dbReference type="Pfam" id="PF01584">
    <property type="entry name" value="CheW"/>
    <property type="match status" value="1"/>
</dbReference>
<dbReference type="SMART" id="SM00387">
    <property type="entry name" value="HATPase_c"/>
    <property type="match status" value="1"/>
</dbReference>
<evidence type="ECO:0000313" key="16">
    <source>
        <dbReference type="EMBL" id="GGF90503.1"/>
    </source>
</evidence>
<evidence type="ECO:0000313" key="17">
    <source>
        <dbReference type="Proteomes" id="UP000632858"/>
    </source>
</evidence>
<gene>
    <name evidence="16" type="ORF">GCM10010960_10510</name>
</gene>
<dbReference type="GO" id="GO:0006935">
    <property type="term" value="P:chemotaxis"/>
    <property type="evidence" value="ECO:0007669"/>
    <property type="project" value="InterPro"/>
</dbReference>
<feature type="domain" description="Histidine kinase" evidence="12">
    <location>
        <begin position="1387"/>
        <end position="1606"/>
    </location>
</feature>
<accession>A0A917CJA8</accession>
<feature type="modified residue" description="4-aspartylphosphate" evidence="10">
    <location>
        <position position="1813"/>
    </location>
</feature>
<keyword evidence="17" id="KW-1185">Reference proteome</keyword>
<reference evidence="16" key="1">
    <citation type="journal article" date="2014" name="Int. J. Syst. Evol. Microbiol.">
        <title>Complete genome sequence of Corynebacterium casei LMG S-19264T (=DSM 44701T), isolated from a smear-ripened cheese.</title>
        <authorList>
            <consortium name="US DOE Joint Genome Institute (JGI-PGF)"/>
            <person name="Walter F."/>
            <person name="Albersmeier A."/>
            <person name="Kalinowski J."/>
            <person name="Ruckert C."/>
        </authorList>
    </citation>
    <scope>NUCLEOTIDE SEQUENCE</scope>
    <source>
        <strain evidence="16">CGMCC 1.12726</strain>
    </source>
</reference>